<comment type="caution">
    <text evidence="1">The sequence shown here is derived from an EMBL/GenBank/DDBJ whole genome shotgun (WGS) entry which is preliminary data.</text>
</comment>
<sequence>MNGQQPIIIRENIRSVALLSSWRYHGGGRLDIHLVQTKFLQNYPSHFVYQVKCQSAVIASTCGHLEYEL</sequence>
<reference evidence="1 2" key="1">
    <citation type="journal article" date="2024" name="BMC Genomics">
        <title>De novo assembly and annotation of Popillia japonica's genome with initial clues to its potential as an invasive pest.</title>
        <authorList>
            <person name="Cucini C."/>
            <person name="Boschi S."/>
            <person name="Funari R."/>
            <person name="Cardaioli E."/>
            <person name="Iannotti N."/>
            <person name="Marturano G."/>
            <person name="Paoli F."/>
            <person name="Bruttini M."/>
            <person name="Carapelli A."/>
            <person name="Frati F."/>
            <person name="Nardi F."/>
        </authorList>
    </citation>
    <scope>NUCLEOTIDE SEQUENCE [LARGE SCALE GENOMIC DNA]</scope>
    <source>
        <strain evidence="1">DMR45628</strain>
    </source>
</reference>
<gene>
    <name evidence="1" type="ORF">QE152_g249</name>
</gene>
<evidence type="ECO:0000313" key="1">
    <source>
        <dbReference type="EMBL" id="KAK9759092.1"/>
    </source>
</evidence>
<proteinExistence type="predicted"/>
<organism evidence="1 2">
    <name type="scientific">Popillia japonica</name>
    <name type="common">Japanese beetle</name>
    <dbReference type="NCBI Taxonomy" id="7064"/>
    <lineage>
        <taxon>Eukaryota</taxon>
        <taxon>Metazoa</taxon>
        <taxon>Ecdysozoa</taxon>
        <taxon>Arthropoda</taxon>
        <taxon>Hexapoda</taxon>
        <taxon>Insecta</taxon>
        <taxon>Pterygota</taxon>
        <taxon>Neoptera</taxon>
        <taxon>Endopterygota</taxon>
        <taxon>Coleoptera</taxon>
        <taxon>Polyphaga</taxon>
        <taxon>Scarabaeiformia</taxon>
        <taxon>Scarabaeidae</taxon>
        <taxon>Rutelinae</taxon>
        <taxon>Popillia</taxon>
    </lineage>
</organism>
<protein>
    <submittedName>
        <fullName evidence="1">Uncharacterized protein</fullName>
    </submittedName>
</protein>
<dbReference type="AlphaFoldDB" id="A0AAW1NKM7"/>
<accession>A0AAW1NKM7</accession>
<dbReference type="Proteomes" id="UP001458880">
    <property type="component" value="Unassembled WGS sequence"/>
</dbReference>
<keyword evidence="2" id="KW-1185">Reference proteome</keyword>
<evidence type="ECO:0000313" key="2">
    <source>
        <dbReference type="Proteomes" id="UP001458880"/>
    </source>
</evidence>
<dbReference type="EMBL" id="JASPKY010000002">
    <property type="protein sequence ID" value="KAK9759092.1"/>
    <property type="molecule type" value="Genomic_DNA"/>
</dbReference>
<name>A0AAW1NKM7_POPJA</name>